<sequence length="190" mass="22882">MGCDFYVVTDLIVEYIFKNKLQTETINYKRAPHYFWDHGSDDNWDSDKEMQQFNKKEVIFDGGEWLIKNKDNINDYKCIINEYLFGMSSTKKELTKLKHKICIEKQNSLKNRMKPGLFENYIKQYFDEVLKDEKDLDTDIMKSFRDSVNFRYGWELNSFIDNVVHRQTDEINDSIICIKKITKCLYSTRR</sequence>
<accession>A0A3G5AFL2</accession>
<name>A0A3G5AFL2_9VIRU</name>
<gene>
    <name evidence="1" type="ORF">Satyrvirus2_72</name>
</gene>
<dbReference type="EMBL" id="MK072438">
    <property type="protein sequence ID" value="AYV85061.1"/>
    <property type="molecule type" value="Genomic_DNA"/>
</dbReference>
<proteinExistence type="predicted"/>
<protein>
    <submittedName>
        <fullName evidence="1">Uncharacterized protein</fullName>
    </submittedName>
</protein>
<organism evidence="1">
    <name type="scientific">Satyrvirus sp</name>
    <dbReference type="NCBI Taxonomy" id="2487771"/>
    <lineage>
        <taxon>Viruses</taxon>
        <taxon>Varidnaviria</taxon>
        <taxon>Bamfordvirae</taxon>
        <taxon>Nucleocytoviricota</taxon>
        <taxon>Megaviricetes</taxon>
        <taxon>Imitervirales</taxon>
        <taxon>Mimiviridae</taxon>
        <taxon>Megamimivirinae</taxon>
    </lineage>
</organism>
<evidence type="ECO:0000313" key="1">
    <source>
        <dbReference type="EMBL" id="AYV85061.1"/>
    </source>
</evidence>
<reference evidence="1" key="1">
    <citation type="submission" date="2018-10" db="EMBL/GenBank/DDBJ databases">
        <title>Hidden diversity of soil giant viruses.</title>
        <authorList>
            <person name="Schulz F."/>
            <person name="Alteio L."/>
            <person name="Goudeau D."/>
            <person name="Ryan E.M."/>
            <person name="Malmstrom R.R."/>
            <person name="Blanchard J."/>
            <person name="Woyke T."/>
        </authorList>
    </citation>
    <scope>NUCLEOTIDE SEQUENCE</scope>
    <source>
        <strain evidence="1">SAV1</strain>
    </source>
</reference>